<dbReference type="Gene3D" id="1.10.101.10">
    <property type="entry name" value="PGBD-like superfamily/PGBD"/>
    <property type="match status" value="2"/>
</dbReference>
<evidence type="ECO:0000313" key="2">
    <source>
        <dbReference type="EMBL" id="MBB6172385.1"/>
    </source>
</evidence>
<sequence>MTFWPSWWIWLWEGMDPQWRVTFVKYVLRHLGYTVGRIDDNFGIGLRRAVQAFQADYYLRPISDVDDATWVQMRHLFGNVGRDDRAPASDRVRAVQDGLNRGHGYSLDVDGIFGPLTEGAVRDFQRAQDIAVDGIVGLQTFTYLVIAYR</sequence>
<dbReference type="InterPro" id="IPR036365">
    <property type="entry name" value="PGBD-like_sf"/>
</dbReference>
<dbReference type="InterPro" id="IPR002477">
    <property type="entry name" value="Peptidoglycan-bd-like"/>
</dbReference>
<gene>
    <name evidence="2" type="ORF">HNR23_002445</name>
</gene>
<dbReference type="EMBL" id="JACHDS010000001">
    <property type="protein sequence ID" value="MBB6172385.1"/>
    <property type="molecule type" value="Genomic_DNA"/>
</dbReference>
<name>A0A7X0D5M5_9ACTN</name>
<dbReference type="Proteomes" id="UP000546642">
    <property type="component" value="Unassembled WGS sequence"/>
</dbReference>
<dbReference type="InterPro" id="IPR036366">
    <property type="entry name" value="PGBDSf"/>
</dbReference>
<evidence type="ECO:0000259" key="1">
    <source>
        <dbReference type="Pfam" id="PF01471"/>
    </source>
</evidence>
<keyword evidence="3" id="KW-1185">Reference proteome</keyword>
<dbReference type="GO" id="GO:0016787">
    <property type="term" value="F:hydrolase activity"/>
    <property type="evidence" value="ECO:0007669"/>
    <property type="project" value="UniProtKB-KW"/>
</dbReference>
<keyword evidence="2" id="KW-0378">Hydrolase</keyword>
<dbReference type="AlphaFoldDB" id="A0A7X0D5M5"/>
<comment type="caution">
    <text evidence="2">The sequence shown here is derived from an EMBL/GenBank/DDBJ whole genome shotgun (WGS) entry which is preliminary data.</text>
</comment>
<feature type="domain" description="Peptidoglycan binding-like" evidence="1">
    <location>
        <begin position="21"/>
        <end position="73"/>
    </location>
</feature>
<accession>A0A7X0D5M5</accession>
<proteinExistence type="predicted"/>
<evidence type="ECO:0000313" key="3">
    <source>
        <dbReference type="Proteomes" id="UP000546642"/>
    </source>
</evidence>
<reference evidence="2 3" key="1">
    <citation type="submission" date="2020-08" db="EMBL/GenBank/DDBJ databases">
        <title>Sequencing the genomes of 1000 actinobacteria strains.</title>
        <authorList>
            <person name="Klenk H.-P."/>
        </authorList>
    </citation>
    <scope>NUCLEOTIDE SEQUENCE [LARGE SCALE GENOMIC DNA]</scope>
    <source>
        <strain evidence="2 3">DSM 46659</strain>
    </source>
</reference>
<dbReference type="SUPFAM" id="SSF47090">
    <property type="entry name" value="PGBD-like"/>
    <property type="match status" value="2"/>
</dbReference>
<dbReference type="Pfam" id="PF01471">
    <property type="entry name" value="PG_binding_1"/>
    <property type="match status" value="2"/>
</dbReference>
<organism evidence="2 3">
    <name type="scientific">Nocardiopsis mwathae</name>
    <dbReference type="NCBI Taxonomy" id="1472723"/>
    <lineage>
        <taxon>Bacteria</taxon>
        <taxon>Bacillati</taxon>
        <taxon>Actinomycetota</taxon>
        <taxon>Actinomycetes</taxon>
        <taxon>Streptosporangiales</taxon>
        <taxon>Nocardiopsidaceae</taxon>
        <taxon>Nocardiopsis</taxon>
    </lineage>
</organism>
<feature type="domain" description="Peptidoglycan binding-like" evidence="1">
    <location>
        <begin position="90"/>
        <end position="142"/>
    </location>
</feature>
<protein>
    <submittedName>
        <fullName evidence="2">Peptidoglycan hydrolase-like protein with peptidoglycan-binding domain</fullName>
    </submittedName>
</protein>
<dbReference type="RefSeq" id="WP_184075685.1">
    <property type="nucleotide sequence ID" value="NZ_JACHDS010000001.1"/>
</dbReference>